<evidence type="ECO:0000256" key="2">
    <source>
        <dbReference type="ARBA" id="ARBA00022552"/>
    </source>
</evidence>
<comment type="function">
    <text evidence="4">RNA-binding nucleolar protein required for pre-rRNA processing. Involved in production of 18S rRNA and assembly of small ribosomal subunit.</text>
</comment>
<feature type="region of interest" description="Disordered" evidence="6">
    <location>
        <begin position="811"/>
        <end position="833"/>
    </location>
</feature>
<dbReference type="InterPro" id="IPR001313">
    <property type="entry name" value="Pumilio_RNA-bd_rpt"/>
</dbReference>
<dbReference type="PROSITE" id="PS50303">
    <property type="entry name" value="PUM_HD"/>
    <property type="match status" value="1"/>
</dbReference>
<feature type="compositionally biased region" description="Polar residues" evidence="6">
    <location>
        <begin position="358"/>
        <end position="368"/>
    </location>
</feature>
<dbReference type="SMART" id="SM00025">
    <property type="entry name" value="Pumilio"/>
    <property type="match status" value="8"/>
</dbReference>
<evidence type="ECO:0000256" key="1">
    <source>
        <dbReference type="ARBA" id="ARBA00022517"/>
    </source>
</evidence>
<dbReference type="STRING" id="69771.A0A1V6P9F1"/>
<feature type="repeat" description="Pumilio" evidence="5">
    <location>
        <begin position="724"/>
        <end position="759"/>
    </location>
</feature>
<comment type="caution">
    <text evidence="8">The sequence shown here is derived from an EMBL/GenBank/DDBJ whole genome shotgun (WGS) entry which is preliminary data.</text>
</comment>
<dbReference type="AlphaFoldDB" id="A0A1V6P9F1"/>
<dbReference type="SUPFAM" id="SSF48371">
    <property type="entry name" value="ARM repeat"/>
    <property type="match status" value="1"/>
</dbReference>
<feature type="region of interest" description="Disordered" evidence="6">
    <location>
        <begin position="1"/>
        <end position="80"/>
    </location>
</feature>
<accession>A0A1V6P9F1</accession>
<dbReference type="InterPro" id="IPR016024">
    <property type="entry name" value="ARM-type_fold"/>
</dbReference>
<dbReference type="InterPro" id="IPR033133">
    <property type="entry name" value="PUM-HD"/>
</dbReference>
<feature type="region of interest" description="Disordered" evidence="6">
    <location>
        <begin position="322"/>
        <end position="383"/>
    </location>
</feature>
<protein>
    <recommendedName>
        <fullName evidence="7">PUM-HD domain-containing protein</fullName>
    </recommendedName>
</protein>
<dbReference type="GO" id="GO:0006364">
    <property type="term" value="P:rRNA processing"/>
    <property type="evidence" value="ECO:0007669"/>
    <property type="project" value="UniProtKB-KW"/>
</dbReference>
<sequence>MSSVANPAQPARMSREGRLISNDGVDARSLSFGRGVSGHHYPSSRHSPSDHSRPSQHEATQGSSSLDTNLPTSKKQKQEHVKVGSLIEQGSEVEKVQIKPFPEAMSSVHPESGRPSRPSRIVSAIGSLAAIDPCSNADYPCVQDNKSTELLRLKQELLAANSKIALQEQELAHTRVIKHTLDQALGPPSEADFGGREITEQTITHLQSAFNASNGVFGQIQDPWNTQEDSQSDISDALSAGAYNRARGLWNQRDQSSFGINTIESAFDKTYGDCAQAFQPMGQDPSRCWGGSPAHAAFATHGPLQSHRVLSGPSANPYGFFSRSPDDQTRCFQGTNAGPRRSSMQANRGGALLPPQSTPWNGFASGSPTGPAPKSPSLPTARSSSVFPSLGIYSMPPFQTRPASTTLSPTATEFTATNPNATPWATPLAGGSSVQTYVSPLEPLNYRRLLDKNVSCDWKYIVDKIVCNNDQQASIFLQQKLKVGTTEQKYDIVEAIVSQAYPLMINRFGNFLVQRCFEHGSSEQVVAIANAIRGHTLSLSMDPFGCHVIQKAFDCVPEEHKAVMVRELLCRIPETVIHRYACHVWQKLFELRWSGEPPQVMAKVNEALRGMWHEVALGETGSLVVQNIFENCVEEEKKRPAIEEVLGKIDILARGQFGNWCIQHICEHGVPHDKGRAVENVLYFAVSYSMDQFASKIVEKCLKIGGSDFLDRYLSRVCTGRADRPRMPLIDIAGDQYGNYLVQWILMNAATHQREVVASHIRKHMVSLRGSKFGSRVAMLCCNPSHATRPGPGTGMQVGRFNHFNEERFHSSGQNGGRINRGNQWAPAYSPFR</sequence>
<organism evidence="8 9">
    <name type="scientific">Penicillium decumbens</name>
    <dbReference type="NCBI Taxonomy" id="69771"/>
    <lineage>
        <taxon>Eukaryota</taxon>
        <taxon>Fungi</taxon>
        <taxon>Dikarya</taxon>
        <taxon>Ascomycota</taxon>
        <taxon>Pezizomycotina</taxon>
        <taxon>Eurotiomycetes</taxon>
        <taxon>Eurotiomycetidae</taxon>
        <taxon>Eurotiales</taxon>
        <taxon>Aspergillaceae</taxon>
        <taxon>Penicillium</taxon>
    </lineage>
</organism>
<keyword evidence="9" id="KW-1185">Reference proteome</keyword>
<feature type="compositionally biased region" description="Polar residues" evidence="6">
    <location>
        <begin position="58"/>
        <end position="73"/>
    </location>
</feature>
<feature type="compositionally biased region" description="Basic and acidic residues" evidence="6">
    <location>
        <begin position="47"/>
        <end position="56"/>
    </location>
</feature>
<evidence type="ECO:0000256" key="6">
    <source>
        <dbReference type="SAM" id="MobiDB-lite"/>
    </source>
</evidence>
<evidence type="ECO:0000259" key="7">
    <source>
        <dbReference type="PROSITE" id="PS50303"/>
    </source>
</evidence>
<feature type="repeat" description="Pumilio" evidence="5">
    <location>
        <begin position="495"/>
        <end position="530"/>
    </location>
</feature>
<name>A0A1V6P9F1_PENDC</name>
<reference evidence="9" key="1">
    <citation type="journal article" date="2017" name="Nat. Microbiol.">
        <title>Global analysis of biosynthetic gene clusters reveals vast potential of secondary metabolite production in Penicillium species.</title>
        <authorList>
            <person name="Nielsen J.C."/>
            <person name="Grijseels S."/>
            <person name="Prigent S."/>
            <person name="Ji B."/>
            <person name="Dainat J."/>
            <person name="Nielsen K.F."/>
            <person name="Frisvad J.C."/>
            <person name="Workman M."/>
            <person name="Nielsen J."/>
        </authorList>
    </citation>
    <scope>NUCLEOTIDE SEQUENCE [LARGE SCALE GENOMIC DNA]</scope>
    <source>
        <strain evidence="9">IBT 11843</strain>
    </source>
</reference>
<dbReference type="InterPro" id="IPR011989">
    <property type="entry name" value="ARM-like"/>
</dbReference>
<dbReference type="PANTHER" id="PTHR12537:SF48">
    <property type="entry name" value="MEIOTIC COILED-COIL PROTEIN 2"/>
    <property type="match status" value="1"/>
</dbReference>
<feature type="domain" description="PUM-HD" evidence="7">
    <location>
        <begin position="432"/>
        <end position="785"/>
    </location>
</feature>
<proteinExistence type="predicted"/>
<dbReference type="CDD" id="cd07920">
    <property type="entry name" value="Pumilio"/>
    <property type="match status" value="1"/>
</dbReference>
<evidence type="ECO:0000256" key="3">
    <source>
        <dbReference type="ARBA" id="ARBA00022737"/>
    </source>
</evidence>
<dbReference type="Proteomes" id="UP000191522">
    <property type="component" value="Unassembled WGS sequence"/>
</dbReference>
<dbReference type="OrthoDB" id="668540at2759"/>
<evidence type="ECO:0000313" key="8">
    <source>
        <dbReference type="EMBL" id="OQD73443.1"/>
    </source>
</evidence>
<gene>
    <name evidence="8" type="ORF">PENDEC_c015G05899</name>
</gene>
<dbReference type="GO" id="GO:0005737">
    <property type="term" value="C:cytoplasm"/>
    <property type="evidence" value="ECO:0007669"/>
    <property type="project" value="TreeGrafter"/>
</dbReference>
<feature type="repeat" description="Pumilio" evidence="5">
    <location>
        <begin position="531"/>
        <end position="566"/>
    </location>
</feature>
<keyword evidence="1" id="KW-0690">Ribosome biogenesis</keyword>
<dbReference type="PANTHER" id="PTHR12537">
    <property type="entry name" value="RNA BINDING PROTEIN PUMILIO-RELATED"/>
    <property type="match status" value="1"/>
</dbReference>
<dbReference type="Pfam" id="PF00806">
    <property type="entry name" value="PUF"/>
    <property type="match status" value="8"/>
</dbReference>
<keyword evidence="3" id="KW-0677">Repeat</keyword>
<dbReference type="PROSITE" id="PS50302">
    <property type="entry name" value="PUM"/>
    <property type="match status" value="3"/>
</dbReference>
<evidence type="ECO:0000313" key="9">
    <source>
        <dbReference type="Proteomes" id="UP000191522"/>
    </source>
</evidence>
<evidence type="ECO:0000256" key="5">
    <source>
        <dbReference type="PROSITE-ProRule" id="PRU00317"/>
    </source>
</evidence>
<dbReference type="InterPro" id="IPR033712">
    <property type="entry name" value="Pumilio_RNA-bd"/>
</dbReference>
<feature type="compositionally biased region" description="Polar residues" evidence="6">
    <location>
        <begin position="330"/>
        <end position="346"/>
    </location>
</feature>
<dbReference type="EMBL" id="MDYL01000015">
    <property type="protein sequence ID" value="OQD73443.1"/>
    <property type="molecule type" value="Genomic_DNA"/>
</dbReference>
<dbReference type="GO" id="GO:0003730">
    <property type="term" value="F:mRNA 3'-UTR binding"/>
    <property type="evidence" value="ECO:0007669"/>
    <property type="project" value="TreeGrafter"/>
</dbReference>
<dbReference type="OMA" id="WAVDYSM"/>
<keyword evidence="2" id="KW-0698">rRNA processing</keyword>
<dbReference type="GO" id="GO:0010608">
    <property type="term" value="P:post-transcriptional regulation of gene expression"/>
    <property type="evidence" value="ECO:0007669"/>
    <property type="project" value="TreeGrafter"/>
</dbReference>
<evidence type="ECO:0000256" key="4">
    <source>
        <dbReference type="ARBA" id="ARBA00024893"/>
    </source>
</evidence>
<dbReference type="Gene3D" id="1.25.10.10">
    <property type="entry name" value="Leucine-rich Repeat Variant"/>
    <property type="match status" value="1"/>
</dbReference>